<dbReference type="EMBL" id="VSSQ01075571">
    <property type="protein sequence ID" value="MPN26138.1"/>
    <property type="molecule type" value="Genomic_DNA"/>
</dbReference>
<proteinExistence type="predicted"/>
<protein>
    <submittedName>
        <fullName evidence="1">Uncharacterized protein</fullName>
    </submittedName>
</protein>
<dbReference type="AlphaFoldDB" id="A0A645GGT1"/>
<organism evidence="1">
    <name type="scientific">bioreactor metagenome</name>
    <dbReference type="NCBI Taxonomy" id="1076179"/>
    <lineage>
        <taxon>unclassified sequences</taxon>
        <taxon>metagenomes</taxon>
        <taxon>ecological metagenomes</taxon>
    </lineage>
</organism>
<name>A0A645GGT1_9ZZZZ</name>
<sequence>MNIDFSIETLRYYKKLEIPVLLVRYSEFRDCSYVKWIYNVDMFLSKKNAKTLRIKLEKEDLWTSSTSNEIEKQLLKLKKIKVIYVQV</sequence>
<evidence type="ECO:0000313" key="1">
    <source>
        <dbReference type="EMBL" id="MPN26138.1"/>
    </source>
</evidence>
<accession>A0A645GGT1</accession>
<reference evidence="1" key="1">
    <citation type="submission" date="2019-08" db="EMBL/GenBank/DDBJ databases">
        <authorList>
            <person name="Kucharzyk K."/>
            <person name="Murdoch R.W."/>
            <person name="Higgins S."/>
            <person name="Loffler F."/>
        </authorList>
    </citation>
    <scope>NUCLEOTIDE SEQUENCE</scope>
</reference>
<comment type="caution">
    <text evidence="1">The sequence shown here is derived from an EMBL/GenBank/DDBJ whole genome shotgun (WGS) entry which is preliminary data.</text>
</comment>
<gene>
    <name evidence="1" type="ORF">SDC9_173562</name>
</gene>